<feature type="transmembrane region" description="Helical" evidence="1">
    <location>
        <begin position="25"/>
        <end position="49"/>
    </location>
</feature>
<proteinExistence type="predicted"/>
<dbReference type="AlphaFoldDB" id="A0A109J4D9"/>
<dbReference type="RefSeq" id="WP_062374716.1">
    <property type="nucleotide sequence ID" value="NZ_LNCD01000137.1"/>
</dbReference>
<comment type="caution">
    <text evidence="2">The sequence shown here is derived from an EMBL/GenBank/DDBJ whole genome shotgun (WGS) entry which is preliminary data.</text>
</comment>
<keyword evidence="1" id="KW-0812">Transmembrane</keyword>
<keyword evidence="1" id="KW-1133">Transmembrane helix</keyword>
<evidence type="ECO:0000313" key="2">
    <source>
        <dbReference type="EMBL" id="KWV42105.1"/>
    </source>
</evidence>
<gene>
    <name evidence="2" type="ORF">AS026_21075</name>
</gene>
<protein>
    <submittedName>
        <fullName evidence="2">Uncharacterized protein</fullName>
    </submittedName>
</protein>
<reference evidence="2 3" key="1">
    <citation type="submission" date="2015-11" db="EMBL/GenBank/DDBJ databases">
        <title>Draft Genome Sequence of the Strain BR 10423 (Rhizobium sp.) isolated from nodules of Mimosa pudica.</title>
        <authorList>
            <person name="Barauna A.C."/>
            <person name="Zilli J.E."/>
            <person name="Simoes-Araujo J.L."/>
            <person name="Reis V.M."/>
            <person name="James E.K."/>
            <person name="Reis F.B.Jr."/>
            <person name="Rouws L.F."/>
            <person name="Passos S.R."/>
            <person name="Gois S.R."/>
        </authorList>
    </citation>
    <scope>NUCLEOTIDE SEQUENCE [LARGE SCALE GENOMIC DNA]</scope>
    <source>
        <strain evidence="2 3">BR10423</strain>
    </source>
</reference>
<dbReference type="Proteomes" id="UP000068164">
    <property type="component" value="Unassembled WGS sequence"/>
</dbReference>
<organism evidence="2 3">
    <name type="scientific">Rhizobium altiplani</name>
    <dbReference type="NCBI Taxonomy" id="1864509"/>
    <lineage>
        <taxon>Bacteria</taxon>
        <taxon>Pseudomonadati</taxon>
        <taxon>Pseudomonadota</taxon>
        <taxon>Alphaproteobacteria</taxon>
        <taxon>Hyphomicrobiales</taxon>
        <taxon>Rhizobiaceae</taxon>
        <taxon>Rhizobium/Agrobacterium group</taxon>
        <taxon>Rhizobium</taxon>
    </lineage>
</organism>
<keyword evidence="1" id="KW-0472">Membrane</keyword>
<accession>A0A109J4D9</accession>
<evidence type="ECO:0000313" key="3">
    <source>
        <dbReference type="Proteomes" id="UP000068164"/>
    </source>
</evidence>
<name>A0A109J4D9_9HYPH</name>
<keyword evidence="3" id="KW-1185">Reference proteome</keyword>
<dbReference type="EMBL" id="LNCD01000137">
    <property type="protein sequence ID" value="KWV42105.1"/>
    <property type="molecule type" value="Genomic_DNA"/>
</dbReference>
<evidence type="ECO:0000256" key="1">
    <source>
        <dbReference type="SAM" id="Phobius"/>
    </source>
</evidence>
<sequence>MQHFKIKAMCIPAEEVVANRRRDIFWLKIIIAVLVYWNLQAVWAVLCAAERASELASRI</sequence>